<evidence type="ECO:0000313" key="2">
    <source>
        <dbReference type="Proteomes" id="UP000008281"/>
    </source>
</evidence>
<dbReference type="HOGENOM" id="CLU_746483_0_0_1"/>
<dbReference type="EMBL" id="DS268462">
    <property type="protein sequence ID" value="EFP06405.1"/>
    <property type="molecule type" value="Genomic_DNA"/>
</dbReference>
<reference evidence="1" key="1">
    <citation type="submission" date="2007-07" db="EMBL/GenBank/DDBJ databases">
        <title>PCAP assembly of the Caenorhabditis remanei genome.</title>
        <authorList>
            <consortium name="The Caenorhabditis remanei Sequencing Consortium"/>
            <person name="Wilson R.K."/>
        </authorList>
    </citation>
    <scope>NUCLEOTIDE SEQUENCE [LARGE SCALE GENOMIC DNA]</scope>
    <source>
        <strain evidence="1">PB4641</strain>
    </source>
</reference>
<dbReference type="InParanoid" id="E3MPC7"/>
<gene>
    <name evidence="1" type="ORF">CRE_07641</name>
</gene>
<name>E3MPC7_CAERE</name>
<evidence type="ECO:0000313" key="1">
    <source>
        <dbReference type="EMBL" id="EFP06405.1"/>
    </source>
</evidence>
<proteinExistence type="predicted"/>
<keyword evidence="2" id="KW-1185">Reference proteome</keyword>
<protein>
    <submittedName>
        <fullName evidence="1">Uncharacterized protein</fullName>
    </submittedName>
</protein>
<accession>E3MPC7</accession>
<sequence length="371" mass="44667">MVLTRAQKKFKFMKTPFLVKKEVINLMEFTTKETMAKCSKNSRKLVGYAQRHHFYYMKFTNSGRKTKSINVVTEDLTGINEWSFDEFYEAYKSVECKFDTIEFPPLDQNVKNIMKFMELTKQCFFLNARELKRDIEKYPNEPQWKRELFKPFVCKEVLLNLHDETEKYLPFFLRLIDGSKVKKLTMKGKLDYSSYRSIKKEVLWKNAETFYCEFCFGNHGYERMISQHVDYRELAHFQYLDYGAEDITPYEVRTFINSFRDQNHPRGSNFFIYCDESIPYKSILKLYDVKPENRPIPNVDAWHTQVFPLENTQELVLVVVLHQDYVMGKICRVSTIEEDFKRRISSDEPQQIHVYRHYDPHHHQFSLYTNH</sequence>
<dbReference type="Proteomes" id="UP000008281">
    <property type="component" value="Unassembled WGS sequence"/>
</dbReference>
<organism evidence="2">
    <name type="scientific">Caenorhabditis remanei</name>
    <name type="common">Caenorhabditis vulgaris</name>
    <dbReference type="NCBI Taxonomy" id="31234"/>
    <lineage>
        <taxon>Eukaryota</taxon>
        <taxon>Metazoa</taxon>
        <taxon>Ecdysozoa</taxon>
        <taxon>Nematoda</taxon>
        <taxon>Chromadorea</taxon>
        <taxon>Rhabditida</taxon>
        <taxon>Rhabditina</taxon>
        <taxon>Rhabditomorpha</taxon>
        <taxon>Rhabditoidea</taxon>
        <taxon>Rhabditidae</taxon>
        <taxon>Peloderinae</taxon>
        <taxon>Caenorhabditis</taxon>
    </lineage>
</organism>
<dbReference type="AlphaFoldDB" id="E3MPC7"/>